<sequence>MPITPAPATPIAVIAKDHPKIRKACTPINTFPDRSPDPGRAVRADPRSVGSRRVA</sequence>
<evidence type="ECO:0000256" key="1">
    <source>
        <dbReference type="SAM" id="MobiDB-lite"/>
    </source>
</evidence>
<organism evidence="2 3">
    <name type="scientific">Frankia alni (strain DSM 45986 / CECT 9034 / ACN14a)</name>
    <dbReference type="NCBI Taxonomy" id="326424"/>
    <lineage>
        <taxon>Bacteria</taxon>
        <taxon>Bacillati</taxon>
        <taxon>Actinomycetota</taxon>
        <taxon>Actinomycetes</taxon>
        <taxon>Frankiales</taxon>
        <taxon>Frankiaceae</taxon>
        <taxon>Frankia</taxon>
    </lineage>
</organism>
<keyword evidence="3" id="KW-1185">Reference proteome</keyword>
<dbReference type="AlphaFoldDB" id="Q0RDE7"/>
<reference evidence="2 3" key="1">
    <citation type="journal article" date="2007" name="Genome Res.">
        <title>Genome characteristics of facultatively symbiotic Frankia sp. strains reflect host range and host plant biogeography.</title>
        <authorList>
            <person name="Normand P."/>
            <person name="Lapierre P."/>
            <person name="Tisa L.S."/>
            <person name="Gogarten J.P."/>
            <person name="Alloisio N."/>
            <person name="Bagnarol E."/>
            <person name="Bassi C.A."/>
            <person name="Berry A.M."/>
            <person name="Bickhart D.M."/>
            <person name="Choisne N."/>
            <person name="Couloux A."/>
            <person name="Cournoyer B."/>
            <person name="Cruveiller S."/>
            <person name="Daubin V."/>
            <person name="Demange N."/>
            <person name="Francino M.P."/>
            <person name="Goltsman E."/>
            <person name="Huang Y."/>
            <person name="Kopp O.R."/>
            <person name="Labarre L."/>
            <person name="Lapidus A."/>
            <person name="Lavire C."/>
            <person name="Marechal J."/>
            <person name="Martinez M."/>
            <person name="Mastronunzio J.E."/>
            <person name="Mullin B.C."/>
            <person name="Niemann J."/>
            <person name="Pujic P."/>
            <person name="Rawnsley T."/>
            <person name="Rouy Z."/>
            <person name="Schenowitz C."/>
            <person name="Sellstedt A."/>
            <person name="Tavares F."/>
            <person name="Tomkins J.P."/>
            <person name="Vallenet D."/>
            <person name="Valverde C."/>
            <person name="Wall L.G."/>
            <person name="Wang Y."/>
            <person name="Medigue C."/>
            <person name="Benson D.R."/>
        </authorList>
    </citation>
    <scope>NUCLEOTIDE SEQUENCE [LARGE SCALE GENOMIC DNA]</scope>
    <source>
        <strain evidence="3">DSM 45986 / CECT 9034 / ACN14a</strain>
    </source>
</reference>
<dbReference type="HOGENOM" id="CLU_3025658_0_0_11"/>
<accession>Q0RDE7</accession>
<proteinExistence type="predicted"/>
<evidence type="ECO:0000313" key="3">
    <source>
        <dbReference type="Proteomes" id="UP000000657"/>
    </source>
</evidence>
<feature type="region of interest" description="Disordered" evidence="1">
    <location>
        <begin position="27"/>
        <end position="55"/>
    </location>
</feature>
<evidence type="ECO:0000313" key="2">
    <source>
        <dbReference type="EMBL" id="CAJ64522.1"/>
    </source>
</evidence>
<dbReference type="EMBL" id="CT573213">
    <property type="protein sequence ID" value="CAJ64522.1"/>
    <property type="molecule type" value="Genomic_DNA"/>
</dbReference>
<dbReference type="KEGG" id="fal:FRAAL5897"/>
<name>Q0RDE7_FRAAA</name>
<dbReference type="Proteomes" id="UP000000657">
    <property type="component" value="Chromosome"/>
</dbReference>
<protein>
    <submittedName>
        <fullName evidence="2">Uncharacterized protein</fullName>
    </submittedName>
</protein>
<gene>
    <name evidence="2" type="ordered locus">FRAAL5897</name>
</gene>
<feature type="compositionally biased region" description="Basic and acidic residues" evidence="1">
    <location>
        <begin position="34"/>
        <end position="46"/>
    </location>
</feature>